<dbReference type="SMART" id="SM00389">
    <property type="entry name" value="HOX"/>
    <property type="match status" value="1"/>
</dbReference>
<dbReference type="Gene3D" id="1.10.10.60">
    <property type="entry name" value="Homeodomain-like"/>
    <property type="match status" value="1"/>
</dbReference>
<feature type="DNA-binding region" description="Homeobox" evidence="7">
    <location>
        <begin position="174"/>
        <end position="233"/>
    </location>
</feature>
<evidence type="ECO:0000256" key="3">
    <source>
        <dbReference type="ARBA" id="ARBA00022902"/>
    </source>
</evidence>
<evidence type="ECO:0000256" key="2">
    <source>
        <dbReference type="ARBA" id="ARBA00022473"/>
    </source>
</evidence>
<dbReference type="GO" id="GO:0000981">
    <property type="term" value="F:DNA-binding transcription factor activity, RNA polymerase II-specific"/>
    <property type="evidence" value="ECO:0007669"/>
    <property type="project" value="InterPro"/>
</dbReference>
<feature type="domain" description="Homeobox" evidence="10">
    <location>
        <begin position="172"/>
        <end position="232"/>
    </location>
</feature>
<dbReference type="GO" id="GO:1902855">
    <property type="term" value="P:regulation of non-motile cilium assembly"/>
    <property type="evidence" value="ECO:0007669"/>
    <property type="project" value="EnsemblMetazoa"/>
</dbReference>
<evidence type="ECO:0000256" key="8">
    <source>
        <dbReference type="RuleBase" id="RU000682"/>
    </source>
</evidence>
<accession>A0AAE9A789</accession>
<keyword evidence="4 7" id="KW-0238">DNA-binding</keyword>
<dbReference type="GO" id="GO:0000977">
    <property type="term" value="F:RNA polymerase II transcription regulatory region sequence-specific DNA binding"/>
    <property type="evidence" value="ECO:0007669"/>
    <property type="project" value="EnsemblMetazoa"/>
</dbReference>
<comment type="subcellular location">
    <subcellularLocation>
        <location evidence="1 7 8">Nucleus</location>
    </subcellularLocation>
</comment>
<dbReference type="GO" id="GO:0040040">
    <property type="term" value="P:thermosensory behavior"/>
    <property type="evidence" value="ECO:0007669"/>
    <property type="project" value="EnsemblMetazoa"/>
</dbReference>
<dbReference type="GO" id="GO:0009792">
    <property type="term" value="P:embryo development ending in birth or egg hatching"/>
    <property type="evidence" value="ECO:0007669"/>
    <property type="project" value="EnsemblMetazoa"/>
</dbReference>
<feature type="compositionally biased region" description="Basic residues" evidence="9">
    <location>
        <begin position="224"/>
        <end position="233"/>
    </location>
</feature>
<dbReference type="GO" id="GO:0030182">
    <property type="term" value="P:neuron differentiation"/>
    <property type="evidence" value="ECO:0007669"/>
    <property type="project" value="EnsemblMetazoa"/>
</dbReference>
<dbReference type="GO" id="GO:0032534">
    <property type="term" value="P:regulation of microvillus assembly"/>
    <property type="evidence" value="ECO:0007669"/>
    <property type="project" value="EnsemblMetazoa"/>
</dbReference>
<evidence type="ECO:0000256" key="7">
    <source>
        <dbReference type="PROSITE-ProRule" id="PRU00108"/>
    </source>
</evidence>
<dbReference type="GO" id="GO:0006366">
    <property type="term" value="P:transcription by RNA polymerase II"/>
    <property type="evidence" value="ECO:0007669"/>
    <property type="project" value="EnsemblMetazoa"/>
</dbReference>
<sequence>MSLTTSSTNQDSIVSNIGLIHPQNLSGTAGTGSATGAVMNSQNFATPDDVDTKPLSSMSLDDSSAVSSGASLASSAYSTPTAVDSASSLYFQLSPAMPYLPNVSTATAAAANMSAYFNRSAYPTSHLGLPAQVGHSYLPSSMQFIGGSLSDCPSATSMGSMSWNANQPSFSRKQRRERTTFTRNQLEILESYFVKTRYPDIFMREDMAHKIQLPESRVQVWFKNRRAKARQQKKTMQPGSGGSACNSFSSNNSSGGGSGGSTGSEVQPASPATTDNELKFSDTIKEECDEQSNSPSVEDQKNGTYSIDPISTTTGATTYNGATSFRPQAQYPYGAYSTDYFQYAQANTNAASAYAIDGKGMWNFQTS</sequence>
<dbReference type="GO" id="GO:0045944">
    <property type="term" value="P:positive regulation of transcription by RNA polymerase II"/>
    <property type="evidence" value="ECO:0007669"/>
    <property type="project" value="EnsemblMetazoa"/>
</dbReference>
<name>A0AAE9A789_CAEBR</name>
<dbReference type="InterPro" id="IPR009057">
    <property type="entry name" value="Homeodomain-like_sf"/>
</dbReference>
<dbReference type="PROSITE" id="PS00027">
    <property type="entry name" value="HOMEOBOX_1"/>
    <property type="match status" value="1"/>
</dbReference>
<proteinExistence type="predicted"/>
<reference evidence="11 12" key="1">
    <citation type="submission" date="2022-02" db="EMBL/GenBank/DDBJ databases">
        <title>Chromosome-level reference genomes for two strains of Caenorhabditis briggsae: an improved platform for comparative genomics.</title>
        <authorList>
            <person name="Stevens L."/>
            <person name="Andersen E.C."/>
        </authorList>
    </citation>
    <scope>NUCLEOTIDE SEQUENCE [LARGE SCALE GENOMIC DNA]</scope>
    <source>
        <strain evidence="11">QX1410_ONT</strain>
        <tissue evidence="11">Whole-organism</tissue>
    </source>
</reference>
<dbReference type="PANTHER" id="PTHR45793:SF5">
    <property type="entry name" value="HOMEOTIC PROTEIN OCELLILESS"/>
    <property type="match status" value="1"/>
</dbReference>
<evidence type="ECO:0000256" key="6">
    <source>
        <dbReference type="ARBA" id="ARBA00023242"/>
    </source>
</evidence>
<dbReference type="Proteomes" id="UP000827892">
    <property type="component" value="Chromosome V"/>
</dbReference>
<evidence type="ECO:0000259" key="10">
    <source>
        <dbReference type="PROSITE" id="PS50071"/>
    </source>
</evidence>
<evidence type="ECO:0000313" key="12">
    <source>
        <dbReference type="Proteomes" id="UP000827892"/>
    </source>
</evidence>
<keyword evidence="3" id="KW-0524">Neurogenesis</keyword>
<evidence type="ECO:0000256" key="5">
    <source>
        <dbReference type="ARBA" id="ARBA00023155"/>
    </source>
</evidence>
<evidence type="ECO:0000256" key="4">
    <source>
        <dbReference type="ARBA" id="ARBA00023125"/>
    </source>
</evidence>
<dbReference type="AlphaFoldDB" id="A0AAE9A789"/>
<feature type="compositionally biased region" description="Basic and acidic residues" evidence="9">
    <location>
        <begin position="276"/>
        <end position="286"/>
    </location>
</feature>
<feature type="compositionally biased region" description="Polar residues" evidence="9">
    <location>
        <begin position="291"/>
        <end position="309"/>
    </location>
</feature>
<evidence type="ECO:0000256" key="1">
    <source>
        <dbReference type="ARBA" id="ARBA00004123"/>
    </source>
</evidence>
<dbReference type="GO" id="GO:0005634">
    <property type="term" value="C:nucleus"/>
    <property type="evidence" value="ECO:0007669"/>
    <property type="project" value="UniProtKB-SubCell"/>
</dbReference>
<feature type="compositionally biased region" description="Polar residues" evidence="9">
    <location>
        <begin position="265"/>
        <end position="275"/>
    </location>
</feature>
<gene>
    <name evidence="11" type="ORF">L3Y34_009948</name>
</gene>
<keyword evidence="5 7" id="KW-0371">Homeobox</keyword>
<keyword evidence="2" id="KW-0217">Developmental protein</keyword>
<keyword evidence="6 7" id="KW-0539">Nucleus</keyword>
<dbReference type="InterPro" id="IPR017970">
    <property type="entry name" value="Homeobox_CS"/>
</dbReference>
<dbReference type="InterPro" id="IPR001356">
    <property type="entry name" value="HD"/>
</dbReference>
<dbReference type="KEGG" id="cbr:CBG_12936"/>
<dbReference type="Pfam" id="PF00046">
    <property type="entry name" value="Homeodomain"/>
    <property type="match status" value="1"/>
</dbReference>
<organism evidence="11 12">
    <name type="scientific">Caenorhabditis briggsae</name>
    <dbReference type="NCBI Taxonomy" id="6238"/>
    <lineage>
        <taxon>Eukaryota</taxon>
        <taxon>Metazoa</taxon>
        <taxon>Ecdysozoa</taxon>
        <taxon>Nematoda</taxon>
        <taxon>Chromadorea</taxon>
        <taxon>Rhabditida</taxon>
        <taxon>Rhabditina</taxon>
        <taxon>Rhabditomorpha</taxon>
        <taxon>Rhabditoidea</taxon>
        <taxon>Rhabditidae</taxon>
        <taxon>Peloderinae</taxon>
        <taxon>Caenorhabditis</taxon>
    </lineage>
</organism>
<protein>
    <recommendedName>
        <fullName evidence="10">Homeobox domain-containing protein</fullName>
    </recommendedName>
</protein>
<dbReference type="OMA" id="MAHKIQL"/>
<dbReference type="FunFam" id="1.10.10.60:FF:000068">
    <property type="entry name" value="Orthodenticle homeobox 1"/>
    <property type="match status" value="1"/>
</dbReference>
<evidence type="ECO:0000256" key="9">
    <source>
        <dbReference type="SAM" id="MobiDB-lite"/>
    </source>
</evidence>
<dbReference type="SUPFAM" id="SSF46689">
    <property type="entry name" value="Homeodomain-like"/>
    <property type="match status" value="1"/>
</dbReference>
<evidence type="ECO:0000313" key="11">
    <source>
        <dbReference type="EMBL" id="ULT92502.1"/>
    </source>
</evidence>
<dbReference type="EMBL" id="CP090895">
    <property type="protein sequence ID" value="ULT92502.1"/>
    <property type="molecule type" value="Genomic_DNA"/>
</dbReference>
<feature type="compositionally biased region" description="Low complexity" evidence="9">
    <location>
        <begin position="243"/>
        <end position="253"/>
    </location>
</feature>
<feature type="region of interest" description="Disordered" evidence="9">
    <location>
        <begin position="38"/>
        <end position="60"/>
    </location>
</feature>
<dbReference type="CDD" id="cd00086">
    <property type="entry name" value="homeodomain"/>
    <property type="match status" value="1"/>
</dbReference>
<dbReference type="PROSITE" id="PS50071">
    <property type="entry name" value="HOMEOBOX_2"/>
    <property type="match status" value="1"/>
</dbReference>
<dbReference type="PANTHER" id="PTHR45793">
    <property type="entry name" value="HOMEOBOX PROTEIN"/>
    <property type="match status" value="1"/>
</dbReference>
<feature type="region of interest" description="Disordered" evidence="9">
    <location>
        <begin position="224"/>
        <end position="309"/>
    </location>
</feature>